<evidence type="ECO:0000256" key="4">
    <source>
        <dbReference type="ARBA" id="ARBA00023159"/>
    </source>
</evidence>
<reference evidence="6 7" key="1">
    <citation type="submission" date="2017-01" db="EMBL/GenBank/DDBJ databases">
        <title>Genomic analysis of Xuhuaishuia manganoxidans DY6-4.</title>
        <authorList>
            <person name="Wang X."/>
        </authorList>
    </citation>
    <scope>NUCLEOTIDE SEQUENCE [LARGE SCALE GENOMIC DNA]</scope>
    <source>
        <strain evidence="6 7">DY6-4</strain>
    </source>
</reference>
<evidence type="ECO:0000256" key="1">
    <source>
        <dbReference type="ARBA" id="ARBA00009437"/>
    </source>
</evidence>
<dbReference type="InterPro" id="IPR000847">
    <property type="entry name" value="LysR_HTH_N"/>
</dbReference>
<dbReference type="STRING" id="1267768.BV394_14815"/>
<keyword evidence="2" id="KW-0805">Transcription regulation</keyword>
<dbReference type="EMBL" id="CP019124">
    <property type="protein sequence ID" value="APX90827.1"/>
    <property type="molecule type" value="Genomic_DNA"/>
</dbReference>
<dbReference type="SUPFAM" id="SSF46785">
    <property type="entry name" value="Winged helix' DNA-binding domain"/>
    <property type="match status" value="1"/>
</dbReference>
<dbReference type="InterPro" id="IPR005119">
    <property type="entry name" value="LysR_subst-bd"/>
</dbReference>
<dbReference type="PROSITE" id="PS50931">
    <property type="entry name" value="HTH_LYSR"/>
    <property type="match status" value="1"/>
</dbReference>
<dbReference type="GO" id="GO:2000142">
    <property type="term" value="P:regulation of DNA-templated transcription initiation"/>
    <property type="evidence" value="ECO:0007669"/>
    <property type="project" value="TreeGrafter"/>
</dbReference>
<dbReference type="InterPro" id="IPR036388">
    <property type="entry name" value="WH-like_DNA-bd_sf"/>
</dbReference>
<dbReference type="AlphaFoldDB" id="A0A1U7DLD1"/>
<keyword evidence="3" id="KW-0238">DNA-binding</keyword>
<dbReference type="RefSeq" id="WP_076980844.1">
    <property type="nucleotide sequence ID" value="NZ_CP019124.1"/>
</dbReference>
<protein>
    <submittedName>
        <fullName evidence="6">Uncharacterized protein</fullName>
    </submittedName>
</protein>
<comment type="similarity">
    <text evidence="1">Belongs to the LysR transcriptional regulatory family.</text>
</comment>
<dbReference type="GO" id="GO:0003700">
    <property type="term" value="F:DNA-binding transcription factor activity"/>
    <property type="evidence" value="ECO:0007669"/>
    <property type="project" value="InterPro"/>
</dbReference>
<keyword evidence="7" id="KW-1185">Reference proteome</keyword>
<dbReference type="FunFam" id="1.10.10.10:FF:000001">
    <property type="entry name" value="LysR family transcriptional regulator"/>
    <property type="match status" value="1"/>
</dbReference>
<proteinExistence type="inferred from homology"/>
<evidence type="ECO:0000256" key="3">
    <source>
        <dbReference type="ARBA" id="ARBA00023125"/>
    </source>
</evidence>
<evidence type="ECO:0000256" key="2">
    <source>
        <dbReference type="ARBA" id="ARBA00023015"/>
    </source>
</evidence>
<evidence type="ECO:0000313" key="7">
    <source>
        <dbReference type="Proteomes" id="UP000187266"/>
    </source>
</evidence>
<dbReference type="PRINTS" id="PR00039">
    <property type="entry name" value="HTHLYSR"/>
</dbReference>
<dbReference type="PANTHER" id="PTHR30293:SF0">
    <property type="entry name" value="NITROGEN ASSIMILATION REGULATORY PROTEIN NAC"/>
    <property type="match status" value="1"/>
</dbReference>
<dbReference type="Gene3D" id="3.40.190.290">
    <property type="match status" value="1"/>
</dbReference>
<dbReference type="PANTHER" id="PTHR30293">
    <property type="entry name" value="TRANSCRIPTIONAL REGULATORY PROTEIN NAC-RELATED"/>
    <property type="match status" value="1"/>
</dbReference>
<accession>A0A2M9DHQ7</accession>
<keyword evidence="4" id="KW-0010">Activator</keyword>
<dbReference type="OrthoDB" id="8479357at2"/>
<evidence type="ECO:0000256" key="5">
    <source>
        <dbReference type="ARBA" id="ARBA00023163"/>
    </source>
</evidence>
<organism evidence="6 7">
    <name type="scientific">Brevirhabdus pacifica</name>
    <dbReference type="NCBI Taxonomy" id="1267768"/>
    <lineage>
        <taxon>Bacteria</taxon>
        <taxon>Pseudomonadati</taxon>
        <taxon>Pseudomonadota</taxon>
        <taxon>Alphaproteobacteria</taxon>
        <taxon>Rhodobacterales</taxon>
        <taxon>Paracoccaceae</taxon>
        <taxon>Brevirhabdus</taxon>
    </lineage>
</organism>
<name>A0A1U7DLD1_9RHOB</name>
<accession>A0A1U7DLD1</accession>
<keyword evidence="5" id="KW-0804">Transcription</keyword>
<dbReference type="SUPFAM" id="SSF53850">
    <property type="entry name" value="Periplasmic binding protein-like II"/>
    <property type="match status" value="1"/>
</dbReference>
<dbReference type="InterPro" id="IPR036390">
    <property type="entry name" value="WH_DNA-bd_sf"/>
</dbReference>
<dbReference type="Pfam" id="PF03466">
    <property type="entry name" value="LysR_substrate"/>
    <property type="match status" value="1"/>
</dbReference>
<dbReference type="Proteomes" id="UP000187266">
    <property type="component" value="Chromosome"/>
</dbReference>
<dbReference type="Pfam" id="PF00126">
    <property type="entry name" value="HTH_1"/>
    <property type="match status" value="1"/>
</dbReference>
<evidence type="ECO:0000313" key="6">
    <source>
        <dbReference type="EMBL" id="APX90827.1"/>
    </source>
</evidence>
<sequence length="314" mass="34640">MNLKQLKYFIKASETENLSRAAQSLNIAQTALGLQIRNLEEELGTELITRHSRGVGLTEAGRLFAERARQVQKLLDDTVQDIRELADPGRPRVNMGLTPSVMDLLGARVFDLAGTIGKVAAVQFVEGLSFRLVSALETAEIDCALAFNIAEDDHSSRYALLEERLFFVSAPDPEKSWQPISLEEALTPNLALLSHRDMIWQMVDETAQHYTLDMTVAFEVQSQSAIKKLVQQGAATSIMPYGAMAEEARKGLICARPIDCSRLSRTLYFVVSKTLDQRLLPALRKVLVPAILNEYSALLGDYAVHLPALASAEG</sequence>
<dbReference type="GO" id="GO:0003677">
    <property type="term" value="F:DNA binding"/>
    <property type="evidence" value="ECO:0007669"/>
    <property type="project" value="UniProtKB-KW"/>
</dbReference>
<gene>
    <name evidence="6" type="ORF">BV394_14815</name>
</gene>
<dbReference type="Gene3D" id="1.10.10.10">
    <property type="entry name" value="Winged helix-like DNA-binding domain superfamily/Winged helix DNA-binding domain"/>
    <property type="match status" value="1"/>
</dbReference>